<keyword evidence="2" id="KW-1185">Reference proteome</keyword>
<evidence type="ECO:0000313" key="2">
    <source>
        <dbReference type="Proteomes" id="UP000823749"/>
    </source>
</evidence>
<gene>
    <name evidence="1" type="ORF">RHGRI_016965</name>
</gene>
<name>A0AAV6JW19_9ERIC</name>
<evidence type="ECO:0000313" key="1">
    <source>
        <dbReference type="EMBL" id="KAG5544387.1"/>
    </source>
</evidence>
<organism evidence="1 2">
    <name type="scientific">Rhododendron griersonianum</name>
    <dbReference type="NCBI Taxonomy" id="479676"/>
    <lineage>
        <taxon>Eukaryota</taxon>
        <taxon>Viridiplantae</taxon>
        <taxon>Streptophyta</taxon>
        <taxon>Embryophyta</taxon>
        <taxon>Tracheophyta</taxon>
        <taxon>Spermatophyta</taxon>
        <taxon>Magnoliopsida</taxon>
        <taxon>eudicotyledons</taxon>
        <taxon>Gunneridae</taxon>
        <taxon>Pentapetalae</taxon>
        <taxon>asterids</taxon>
        <taxon>Ericales</taxon>
        <taxon>Ericaceae</taxon>
        <taxon>Ericoideae</taxon>
        <taxon>Rhodoreae</taxon>
        <taxon>Rhododendron</taxon>
    </lineage>
</organism>
<dbReference type="Proteomes" id="UP000823749">
    <property type="component" value="Chromosome 6"/>
</dbReference>
<reference evidence="1 2" key="1">
    <citation type="submission" date="2020-08" db="EMBL/GenBank/DDBJ databases">
        <title>Plant Genome Project.</title>
        <authorList>
            <person name="Zhang R.-G."/>
        </authorList>
    </citation>
    <scope>NUCLEOTIDE SEQUENCE [LARGE SCALE GENOMIC DNA]</scope>
    <source>
        <strain evidence="1">WSP0</strain>
        <tissue evidence="1">Leaf</tissue>
    </source>
</reference>
<dbReference type="EMBL" id="JACTNZ010000006">
    <property type="protein sequence ID" value="KAG5544387.1"/>
    <property type="molecule type" value="Genomic_DNA"/>
</dbReference>
<accession>A0AAV6JW19</accession>
<proteinExistence type="predicted"/>
<dbReference type="AlphaFoldDB" id="A0AAV6JW19"/>
<sequence length="133" mass="14467">MTDGSKNTGVMESSVGASVIKPELSPPVPGGKVRWDELAQYDLVIDFGATADVSMKRMDRLHTYFFLMGLKTDFENLRGQILNTSPLSSLLDTFAIVDGDERRRLISIHTLSPAVGVVSHQMAFAASSSFCPT</sequence>
<protein>
    <submittedName>
        <fullName evidence="1">Uncharacterized protein</fullName>
    </submittedName>
</protein>
<comment type="caution">
    <text evidence="1">The sequence shown here is derived from an EMBL/GenBank/DDBJ whole genome shotgun (WGS) entry which is preliminary data.</text>
</comment>